<reference evidence="11" key="3">
    <citation type="submission" date="2025-09" db="UniProtKB">
        <authorList>
            <consortium name="Ensembl"/>
        </authorList>
    </citation>
    <scope>IDENTIFICATION</scope>
</reference>
<evidence type="ECO:0000256" key="5">
    <source>
        <dbReference type="ARBA" id="ARBA00023157"/>
    </source>
</evidence>
<feature type="disulfide bond" evidence="7">
    <location>
        <begin position="842"/>
        <end position="852"/>
    </location>
</feature>
<feature type="disulfide bond" evidence="7">
    <location>
        <begin position="811"/>
        <end position="872"/>
    </location>
</feature>
<dbReference type="PANTHER" id="PTHR19331">
    <property type="entry name" value="SCAVENGER RECEPTOR DOMAIN-CONTAINING"/>
    <property type="match status" value="1"/>
</dbReference>
<evidence type="ECO:0000256" key="1">
    <source>
        <dbReference type="ARBA" id="ARBA00004613"/>
    </source>
</evidence>
<feature type="disulfide bond" evidence="7">
    <location>
        <begin position="949"/>
        <end position="959"/>
    </location>
</feature>
<feature type="disulfide bond" evidence="7">
    <location>
        <begin position="905"/>
        <end position="969"/>
    </location>
</feature>
<dbReference type="FunFam" id="3.10.250.10:FF:000006">
    <property type="entry name" value="neurotrypsin isoform X2"/>
    <property type="match status" value="7"/>
</dbReference>
<evidence type="ECO:0000259" key="9">
    <source>
        <dbReference type="PROSITE" id="PS50287"/>
    </source>
</evidence>
<dbReference type="InterPro" id="IPR001190">
    <property type="entry name" value="SRCR"/>
</dbReference>
<dbReference type="AlphaFoldDB" id="A0A3Q1AJN5"/>
<keyword evidence="4" id="KW-0677">Repeat</keyword>
<evidence type="ECO:0000256" key="4">
    <source>
        <dbReference type="ARBA" id="ARBA00022737"/>
    </source>
</evidence>
<dbReference type="InterPro" id="IPR055355">
    <property type="entry name" value="ZP-C"/>
</dbReference>
<dbReference type="InterPro" id="IPR036772">
    <property type="entry name" value="SRCR-like_dom_sf"/>
</dbReference>
<reference evidence="11 12" key="1">
    <citation type="submission" date="2022-01" db="EMBL/GenBank/DDBJ databases">
        <title>A chromosome-scale genome assembly of the false clownfish, Amphiprion ocellaris.</title>
        <authorList>
            <person name="Ryu T."/>
        </authorList>
    </citation>
    <scope>NUCLEOTIDE SEQUENCE [LARGE SCALE GENOMIC DNA]</scope>
</reference>
<evidence type="ECO:0000256" key="2">
    <source>
        <dbReference type="ARBA" id="ARBA00022525"/>
    </source>
</evidence>
<keyword evidence="5 7" id="KW-1015">Disulfide bond</keyword>
<dbReference type="OMA" id="DCHHYED"/>
<evidence type="ECO:0000313" key="12">
    <source>
        <dbReference type="Proteomes" id="UP001501940"/>
    </source>
</evidence>
<dbReference type="Pfam" id="PF00100">
    <property type="entry name" value="Zona_pellucida"/>
    <property type="match status" value="1"/>
</dbReference>
<evidence type="ECO:0000256" key="3">
    <source>
        <dbReference type="ARBA" id="ARBA00022729"/>
    </source>
</evidence>
<feature type="domain" description="ZP" evidence="10">
    <location>
        <begin position="991"/>
        <end position="1240"/>
    </location>
</feature>
<feature type="disulfide bond" evidence="7">
    <location>
        <begin position="546"/>
        <end position="607"/>
    </location>
</feature>
<feature type="disulfide bond" evidence="7">
    <location>
        <begin position="61"/>
        <end position="125"/>
    </location>
</feature>
<keyword evidence="2" id="KW-0964">Secreted</keyword>
<feature type="disulfide bond" evidence="7">
    <location>
        <begin position="429"/>
        <end position="490"/>
    </location>
</feature>
<feature type="domain" description="SRCR" evidence="9">
    <location>
        <begin position="36"/>
        <end position="136"/>
    </location>
</feature>
<feature type="disulfide bond" evidence="7">
    <location>
        <begin position="416"/>
        <end position="480"/>
    </location>
</feature>
<feature type="disulfide bond" evidence="7">
    <location>
        <begin position="681"/>
        <end position="745"/>
    </location>
</feature>
<dbReference type="SMART" id="SM00202">
    <property type="entry name" value="SR"/>
    <property type="match status" value="8"/>
</dbReference>
<feature type="domain" description="SRCR" evidence="9">
    <location>
        <begin position="773"/>
        <end position="873"/>
    </location>
</feature>
<feature type="domain" description="SRCR" evidence="9">
    <location>
        <begin position="880"/>
        <end position="980"/>
    </location>
</feature>
<feature type="disulfide bond" evidence="7">
    <location>
        <begin position="460"/>
        <end position="470"/>
    </location>
</feature>
<dbReference type="PANTHER" id="PTHR19331:SF22">
    <property type="entry name" value="DELETED IN MALIGNANT BRAIN TUMORS 1 PROTEIN"/>
    <property type="match status" value="1"/>
</dbReference>
<evidence type="ECO:0000259" key="10">
    <source>
        <dbReference type="PROSITE" id="PS51034"/>
    </source>
</evidence>
<feature type="disulfide bond" evidence="7">
    <location>
        <begin position="225"/>
        <end position="235"/>
    </location>
</feature>
<feature type="disulfide bond" evidence="7">
    <location>
        <begin position="345"/>
        <end position="355"/>
    </location>
</feature>
<dbReference type="Pfam" id="PF00530">
    <property type="entry name" value="SRCR"/>
    <property type="match status" value="8"/>
</dbReference>
<accession>A0A3Q1AJN5</accession>
<feature type="disulfide bond" evidence="7">
    <location>
        <begin position="105"/>
        <end position="115"/>
    </location>
</feature>
<dbReference type="PROSITE" id="PS51034">
    <property type="entry name" value="ZP_2"/>
    <property type="match status" value="1"/>
</dbReference>
<feature type="domain" description="SRCR" evidence="9">
    <location>
        <begin position="391"/>
        <end position="491"/>
    </location>
</feature>
<dbReference type="FunFam" id="3.10.250.10:FF:000009">
    <property type="entry name" value="WC1"/>
    <property type="match status" value="1"/>
</dbReference>
<feature type="disulfide bond" evidence="7">
    <location>
        <begin position="798"/>
        <end position="862"/>
    </location>
</feature>
<feature type="disulfide bond" evidence="7">
    <location>
        <begin position="74"/>
        <end position="135"/>
    </location>
</feature>
<dbReference type="PRINTS" id="PR00258">
    <property type="entry name" value="SPERACTRCPTR"/>
</dbReference>
<feature type="chain" id="PRO_5043780847" description="Hensin" evidence="8">
    <location>
        <begin position="24"/>
        <end position="1259"/>
    </location>
</feature>
<feature type="disulfide bond" evidence="7">
    <location>
        <begin position="918"/>
        <end position="979"/>
    </location>
</feature>
<keyword evidence="6" id="KW-0325">Glycoprotein</keyword>
<dbReference type="Gene3D" id="2.60.40.4100">
    <property type="entry name" value="Zona pellucida, ZP-C domain"/>
    <property type="match status" value="1"/>
</dbReference>
<feature type="disulfide bond" evidence="7">
    <location>
        <begin position="577"/>
        <end position="587"/>
    </location>
</feature>
<feature type="domain" description="SRCR" evidence="9">
    <location>
        <begin position="508"/>
        <end position="608"/>
    </location>
</feature>
<feature type="disulfide bond" evidence="7">
    <location>
        <begin position="314"/>
        <end position="375"/>
    </location>
</feature>
<evidence type="ECO:0000313" key="11">
    <source>
        <dbReference type="Ensembl" id="ENSAOCP00000001308.2"/>
    </source>
</evidence>
<feature type="domain" description="SRCR" evidence="9">
    <location>
        <begin position="276"/>
        <end position="376"/>
    </location>
</feature>
<dbReference type="Gene3D" id="3.10.250.10">
    <property type="entry name" value="SRCR-like domain"/>
    <property type="match status" value="8"/>
</dbReference>
<organism evidence="11 12">
    <name type="scientific">Amphiprion ocellaris</name>
    <name type="common">Clown anemonefish</name>
    <dbReference type="NCBI Taxonomy" id="80972"/>
    <lineage>
        <taxon>Eukaryota</taxon>
        <taxon>Metazoa</taxon>
        <taxon>Chordata</taxon>
        <taxon>Craniata</taxon>
        <taxon>Vertebrata</taxon>
        <taxon>Euteleostomi</taxon>
        <taxon>Actinopterygii</taxon>
        <taxon>Neopterygii</taxon>
        <taxon>Teleostei</taxon>
        <taxon>Neoteleostei</taxon>
        <taxon>Acanthomorphata</taxon>
        <taxon>Ovalentaria</taxon>
        <taxon>Pomacentridae</taxon>
        <taxon>Amphiprion</taxon>
    </lineage>
</organism>
<evidence type="ECO:0008006" key="13">
    <source>
        <dbReference type="Google" id="ProtNLM"/>
    </source>
</evidence>
<protein>
    <recommendedName>
        <fullName evidence="13">Hensin</fullName>
    </recommendedName>
</protein>
<keyword evidence="12" id="KW-1185">Reference proteome</keyword>
<sequence length="1259" mass="135744">MIRMTRGILLLLVLQTVTRYAVSQTILAPTSSSSTVRLVGSTSRCSGRVEIFHNGQWGTVCDDLWSLNNAQVVCQQLGCGRAMRALRWAYFGQGSGPIWLDNVQCAGNESSITDCVHGGFGAHNCYHGEDAGVMCEEIGAVVSETTPGPTSSSSAVRLVNSTSPCSGRVEIFHRGQWGTVCDDMWGLDNAQVVCRQLGCGGAVWAPIEAYFGHGSGPIWLDEVQCSGNESSITDCVHGGFGSHNCHHDEDAGVICQEIWVGVSRTGHGPTSPNSTVRLVNSTSRCSGRVEIFHNGQWGTVCDDMWGLDNAQVVCQQLGCGEATWAPIEAYYGQGSGPIWLDNVRCSGNEFSITDCAHGGLGSHDCGHGEDAGVMCEGELGNITSTSPSSTVRLVNSTSRCSGRVEIFYNRQWGTVCDDIWGLDNAEVVCQQLGCGGAVWAPIEAYFGEGSGPIWLDEVQCSGNESFITDCTHGLLGSHDCHHGEDAGVVCEGELGDITSSPTSPSSTVRLINSTSRCSGRVEIFYNGLWGTVCDDIWGPNNAEVICRQLGCGGALRAPSQAYFGHGSGPIWMDDVQCSGNESSITDCAHEGFGSHDCHHGEDAGVVCQEIGAVASETTLGPTSSSSTARLVNSTSRCCEGEPGNITTSPTPPSSTVRLVNSPSRCSGRVEIFHNGQWGTVCDDIWSLNNAQVVCQQLGCGRAMWALRWAYFGHGSGPIWLDDVQCSGNESSITECAHEGFGSHDCDHDEDASVICEGELGNITSSPAPPSSAVRLTGSTSQCSGRVEIFHNGLWGTVCDRYWGLTEAHVVCRQLGCGRAMHALGNAVFGHGSGPIWLDYIRCSGNESSITDCSHRRFDSYYCHHQEDAGVICEGEPVVPVRLVNSTSRCSGRVEIFHHGQWGTVCDNIWELAHAEVVCRQLGCGRAMSAPQRAHFGEGSGPIWLDEVQCSGNESSITDCAHRGVGSHNCHHFKDASVVCKGDAILQTSQLVCSRNSLQVGVQINSLVSSGLDPLSGRIDTSYCSRYRVREGLVWYEVSRRADYCGTVLTTNRTHAIYSNSLFFFAASNYSSDIPEIIHFSCAYPLETNASLNSVIRPQQNESGLSGLGTKPTAYIYLYRDARFYRRYSPGWVILPMGSALHVEVSSDERDYNFAVLLERCYTTHSSNPDDVVQDILILSRCPTDPQHVRMVRNGVSLRARFSAFNVQSDSTFIFLHCQLSLCDTRNNICVPSCGGRTPRSVPDTAQLDLLSIGPITWDK</sequence>
<keyword evidence="3 8" id="KW-0732">Signal</keyword>
<feature type="signal peptide" evidence="8">
    <location>
        <begin position="1"/>
        <end position="23"/>
    </location>
</feature>
<evidence type="ECO:0000256" key="6">
    <source>
        <dbReference type="ARBA" id="ARBA00023180"/>
    </source>
</evidence>
<feature type="disulfide bond" evidence="7">
    <location>
        <begin position="194"/>
        <end position="255"/>
    </location>
</feature>
<dbReference type="InterPro" id="IPR001507">
    <property type="entry name" value="ZP_dom"/>
</dbReference>
<dbReference type="GeneTree" id="ENSGT00940000162108"/>
<dbReference type="SUPFAM" id="SSF56487">
    <property type="entry name" value="SRCR-like"/>
    <property type="match status" value="8"/>
</dbReference>
<dbReference type="Ensembl" id="ENSAOCT00000013453.2">
    <property type="protein sequence ID" value="ENSAOCP00000001308.2"/>
    <property type="gene ID" value="ENSAOCG00000004278.2"/>
</dbReference>
<reference evidence="11" key="2">
    <citation type="submission" date="2025-08" db="UniProtKB">
        <authorList>
            <consortium name="Ensembl"/>
        </authorList>
    </citation>
    <scope>IDENTIFICATION</scope>
</reference>
<dbReference type="PROSITE" id="PS50287">
    <property type="entry name" value="SRCR_2"/>
    <property type="match status" value="8"/>
</dbReference>
<evidence type="ECO:0000256" key="8">
    <source>
        <dbReference type="SAM" id="SignalP"/>
    </source>
</evidence>
<dbReference type="GO" id="GO:0016020">
    <property type="term" value="C:membrane"/>
    <property type="evidence" value="ECO:0007669"/>
    <property type="project" value="InterPro"/>
</dbReference>
<feature type="disulfide bond" evidence="7">
    <location>
        <begin position="533"/>
        <end position="597"/>
    </location>
</feature>
<comment type="subcellular location">
    <subcellularLocation>
        <location evidence="1">Secreted</location>
    </subcellularLocation>
</comment>
<feature type="disulfide bond" evidence="7">
    <location>
        <begin position="694"/>
        <end position="755"/>
    </location>
</feature>
<feature type="disulfide bond" evidence="7">
    <location>
        <begin position="301"/>
        <end position="365"/>
    </location>
</feature>
<evidence type="ECO:0000256" key="7">
    <source>
        <dbReference type="PROSITE-ProRule" id="PRU00196"/>
    </source>
</evidence>
<dbReference type="Proteomes" id="UP001501940">
    <property type="component" value="Chromosome 5"/>
</dbReference>
<name>A0A3Q1AJN5_AMPOC</name>
<dbReference type="SMART" id="SM00241">
    <property type="entry name" value="ZP"/>
    <property type="match status" value="1"/>
</dbReference>
<proteinExistence type="predicted"/>
<feature type="domain" description="SRCR" evidence="9">
    <location>
        <begin position="656"/>
        <end position="756"/>
    </location>
</feature>
<feature type="disulfide bond" evidence="7">
    <location>
        <begin position="181"/>
        <end position="245"/>
    </location>
</feature>
<dbReference type="Gene3D" id="2.60.40.3210">
    <property type="entry name" value="Zona pellucida, ZP-N domain"/>
    <property type="match status" value="1"/>
</dbReference>
<feature type="domain" description="SRCR" evidence="9">
    <location>
        <begin position="156"/>
        <end position="256"/>
    </location>
</feature>
<dbReference type="InterPro" id="IPR042235">
    <property type="entry name" value="ZP-C_dom"/>
</dbReference>
<gene>
    <name evidence="11" type="primary">CD163</name>
</gene>
<feature type="disulfide bond" evidence="7">
    <location>
        <begin position="725"/>
        <end position="735"/>
    </location>
</feature>